<accession>A0ABP8DCZ1</accession>
<dbReference type="RefSeq" id="WP_345129884.1">
    <property type="nucleotide sequence ID" value="NZ_BAABAT010000014.1"/>
</dbReference>
<evidence type="ECO:0008006" key="3">
    <source>
        <dbReference type="Google" id="ProtNLM"/>
    </source>
</evidence>
<dbReference type="InterPro" id="IPR058595">
    <property type="entry name" value="Avidin-like"/>
</dbReference>
<organism evidence="1 2">
    <name type="scientific">Dactylosporangium darangshiense</name>
    <dbReference type="NCBI Taxonomy" id="579108"/>
    <lineage>
        <taxon>Bacteria</taxon>
        <taxon>Bacillati</taxon>
        <taxon>Actinomycetota</taxon>
        <taxon>Actinomycetes</taxon>
        <taxon>Micromonosporales</taxon>
        <taxon>Micromonosporaceae</taxon>
        <taxon>Dactylosporangium</taxon>
    </lineage>
</organism>
<sequence>MIDYDGRRFKGHAPDAPVATYRQSGEVVWSEWSGGDVRRGSLAGLCAPDGTVSFAYCMVLTDGRVVSGHSVNTPEFLPDGRIRLNERWERFGANAASGTSSIEEVAG</sequence>
<evidence type="ECO:0000313" key="2">
    <source>
        <dbReference type="Proteomes" id="UP001500620"/>
    </source>
</evidence>
<reference evidence="2" key="1">
    <citation type="journal article" date="2019" name="Int. J. Syst. Evol. Microbiol.">
        <title>The Global Catalogue of Microorganisms (GCM) 10K type strain sequencing project: providing services to taxonomists for standard genome sequencing and annotation.</title>
        <authorList>
            <consortium name="The Broad Institute Genomics Platform"/>
            <consortium name="The Broad Institute Genome Sequencing Center for Infectious Disease"/>
            <person name="Wu L."/>
            <person name="Ma J."/>
        </authorList>
    </citation>
    <scope>NUCLEOTIDE SEQUENCE [LARGE SCALE GENOMIC DNA]</scope>
    <source>
        <strain evidence="2">JCM 17441</strain>
    </source>
</reference>
<gene>
    <name evidence="1" type="ORF">GCM10022255_051370</name>
</gene>
<keyword evidence="2" id="KW-1185">Reference proteome</keyword>
<dbReference type="Proteomes" id="UP001500620">
    <property type="component" value="Unassembled WGS sequence"/>
</dbReference>
<dbReference type="EMBL" id="BAABAT010000014">
    <property type="protein sequence ID" value="GAA4252862.1"/>
    <property type="molecule type" value="Genomic_DNA"/>
</dbReference>
<protein>
    <recommendedName>
        <fullName evidence="3">SnoaL-like domain-containing protein</fullName>
    </recommendedName>
</protein>
<comment type="caution">
    <text evidence="1">The sequence shown here is derived from an EMBL/GenBank/DDBJ whole genome shotgun (WGS) entry which is preliminary data.</text>
</comment>
<proteinExistence type="predicted"/>
<dbReference type="Pfam" id="PF26421">
    <property type="entry name" value="Avidin_like"/>
    <property type="match status" value="1"/>
</dbReference>
<name>A0ABP8DCZ1_9ACTN</name>
<evidence type="ECO:0000313" key="1">
    <source>
        <dbReference type="EMBL" id="GAA4252862.1"/>
    </source>
</evidence>